<dbReference type="OrthoDB" id="9813673at2"/>
<dbReference type="GO" id="GO:0005829">
    <property type="term" value="C:cytosol"/>
    <property type="evidence" value="ECO:0007669"/>
    <property type="project" value="TreeGrafter"/>
</dbReference>
<dbReference type="SMART" id="SM00487">
    <property type="entry name" value="DEXDc"/>
    <property type="match status" value="1"/>
</dbReference>
<dbReference type="PANTHER" id="PTHR47396">
    <property type="entry name" value="TYPE I RESTRICTION ENZYME ECOKI R PROTEIN"/>
    <property type="match status" value="1"/>
</dbReference>
<name>A0A542ZDZ9_RARFA</name>
<dbReference type="Proteomes" id="UP000315389">
    <property type="component" value="Unassembled WGS sequence"/>
</dbReference>
<keyword evidence="2" id="KW-0067">ATP-binding</keyword>
<accession>A0A542ZDZ9</accession>
<protein>
    <submittedName>
        <fullName evidence="2">Superfamily II DNA or RNA helicase</fullName>
    </submittedName>
</protein>
<evidence type="ECO:0000259" key="1">
    <source>
        <dbReference type="SMART" id="SM00487"/>
    </source>
</evidence>
<dbReference type="GO" id="GO:0003677">
    <property type="term" value="F:DNA binding"/>
    <property type="evidence" value="ECO:0007669"/>
    <property type="project" value="InterPro"/>
</dbReference>
<comment type="caution">
    <text evidence="2">The sequence shown here is derived from an EMBL/GenBank/DDBJ whole genome shotgun (WGS) entry which is preliminary data.</text>
</comment>
<reference evidence="2 3" key="1">
    <citation type="submission" date="2019-06" db="EMBL/GenBank/DDBJ databases">
        <title>Sequencing the genomes of 1000 actinobacteria strains.</title>
        <authorList>
            <person name="Klenk H.-P."/>
        </authorList>
    </citation>
    <scope>NUCLEOTIDE SEQUENCE [LARGE SCALE GENOMIC DNA]</scope>
    <source>
        <strain evidence="2 3">DSM 4813</strain>
    </source>
</reference>
<gene>
    <name evidence="2" type="ORF">FB461_1981</name>
</gene>
<dbReference type="RefSeq" id="WP_142121575.1">
    <property type="nucleotide sequence ID" value="NZ_BAAASV010000002.1"/>
</dbReference>
<keyword evidence="2" id="KW-0547">Nucleotide-binding</keyword>
<dbReference type="InterPro" id="IPR050742">
    <property type="entry name" value="Helicase_Restrict-Modif_Enz"/>
</dbReference>
<dbReference type="InterPro" id="IPR014001">
    <property type="entry name" value="Helicase_ATP-bd"/>
</dbReference>
<organism evidence="2 3">
    <name type="scientific">Rarobacter faecitabidus</name>
    <dbReference type="NCBI Taxonomy" id="13243"/>
    <lineage>
        <taxon>Bacteria</taxon>
        <taxon>Bacillati</taxon>
        <taxon>Actinomycetota</taxon>
        <taxon>Actinomycetes</taxon>
        <taxon>Micrococcales</taxon>
        <taxon>Rarobacteraceae</taxon>
        <taxon>Rarobacter</taxon>
    </lineage>
</organism>
<dbReference type="GO" id="GO:0016787">
    <property type="term" value="F:hydrolase activity"/>
    <property type="evidence" value="ECO:0007669"/>
    <property type="project" value="InterPro"/>
</dbReference>
<evidence type="ECO:0000313" key="2">
    <source>
        <dbReference type="EMBL" id="TQL58566.1"/>
    </source>
</evidence>
<keyword evidence="2" id="KW-0347">Helicase</keyword>
<keyword evidence="3" id="KW-1185">Reference proteome</keyword>
<dbReference type="Pfam" id="PF04851">
    <property type="entry name" value="ResIII"/>
    <property type="match status" value="1"/>
</dbReference>
<dbReference type="InterPro" id="IPR027417">
    <property type="entry name" value="P-loop_NTPase"/>
</dbReference>
<feature type="domain" description="Helicase ATP-binding" evidence="1">
    <location>
        <begin position="130"/>
        <end position="338"/>
    </location>
</feature>
<dbReference type="GO" id="GO:0005524">
    <property type="term" value="F:ATP binding"/>
    <property type="evidence" value="ECO:0007669"/>
    <property type="project" value="InterPro"/>
</dbReference>
<dbReference type="SUPFAM" id="SSF52540">
    <property type="entry name" value="P-loop containing nucleoside triphosphate hydrolases"/>
    <property type="match status" value="2"/>
</dbReference>
<sequence>MPSPRISTYKVITPLIYSWRTPDIPKYDGWEKIGYTEQESADIRIAQQASQLSVTKEKLWVRRAVFTSEAGGRFKDTDFHAYLRQMGVERELKPERTEWHHFAGAPKTSIDYFNTFAGQDYSDFQADGQDDYTLRPEQRAAVDQAIAAFDAGHTEVLWNAKPRFGKTLTTYDLMRTLGAQRVLVVTNRPAIANSWFDDFVRYIGHQTTFKFVSESPSLASRTPMTRAQWRSFSGEHLDSRPRIVEFLSLQDLKGSQYFGGSLPKLKHIADFDWDLLVIDEAHEGVDTTKTDVAFDHIKRTHTLHLSGTPFKALASGKFGDDQIFNWTYEDEQTARDTWDDDATENPYEALPTLNLLTYQVSRMVTDQLAVGVAIDEDSANIDYTFDLGEFFRTKDNGFFEHEDEVAKFLDCLTTNEKYPFSTPALRDEIRHSFWLLDRVASAKALERMLKKHPVFKDYSVVLAAGDGRGADADLAVTGKSLDAVRGAIAKAEITGGKTITLSVGQLTTGVTIPEWTAVIMLSNITSPALYMQAAFRAQNPCTFERAGTVYQKKNAYIFDFAPERTLTVFDKFANNLNPNPSGDQGVRQENIRRLLNFFPVIGEDSEGRMVELDAAQVLTFPQVFKAREVVRRGFLSNLLFAGVGGIFRYSEHVKQILDKLPTAHQGKLKTGQTIDMPEPAPIVDSDGNVSVDADTVINPKVAELGKPVWSVEDIPVIEPDTPAHVAAASIAKAVTEQARAKRDELKAEYGLTVKQVERDEKRTEQAVRAQVERAYVDNAIATQHLADERAAAATQAEAAVVEAKQVEHRAAFTANINAIVEASLDSIVPEVVTREETKKEQKRADGAMEDARSHLRGFARTIPMFLMAYGNRDIRLANLDDYTPDDVFEEITGITEDEFRILRDGQDVTEDDGTVVKIPGLFDEAVFDQSIQEFLDKKEALANYFDKTQTEDIFAYIPQQKTSLVFTPQPVVKMMVDTLEAENPGIFTDSDKTFADLFSTAGLFLMELVRRLDAGLAEQIPEQDERLRHILTKQIFEMSHNKLLHRITIEAVSGGVAARKAWMEESEHFRVGNLAAMSAAERQQVVDAMLTEGNES</sequence>
<dbReference type="GO" id="GO:0004386">
    <property type="term" value="F:helicase activity"/>
    <property type="evidence" value="ECO:0007669"/>
    <property type="project" value="UniProtKB-KW"/>
</dbReference>
<dbReference type="EMBL" id="VFOS01000003">
    <property type="protein sequence ID" value="TQL58566.1"/>
    <property type="molecule type" value="Genomic_DNA"/>
</dbReference>
<dbReference type="Gene3D" id="3.40.50.300">
    <property type="entry name" value="P-loop containing nucleotide triphosphate hydrolases"/>
    <property type="match status" value="2"/>
</dbReference>
<proteinExistence type="predicted"/>
<dbReference type="InterPro" id="IPR006935">
    <property type="entry name" value="Helicase/UvrB_N"/>
</dbReference>
<keyword evidence="2" id="KW-0378">Hydrolase</keyword>
<dbReference type="PANTHER" id="PTHR47396:SF1">
    <property type="entry name" value="ATP-DEPENDENT HELICASE IRC3-RELATED"/>
    <property type="match status" value="1"/>
</dbReference>
<dbReference type="AlphaFoldDB" id="A0A542ZDZ9"/>
<evidence type="ECO:0000313" key="3">
    <source>
        <dbReference type="Proteomes" id="UP000315389"/>
    </source>
</evidence>